<protein>
    <recommendedName>
        <fullName evidence="4">Lanthionine synthetase</fullName>
    </recommendedName>
</protein>
<proteinExistence type="predicted"/>
<feature type="binding site" evidence="1">
    <location>
        <position position="258"/>
    </location>
    <ligand>
        <name>Zn(2+)</name>
        <dbReference type="ChEBI" id="CHEBI:29105"/>
    </ligand>
</feature>
<dbReference type="AlphaFoldDB" id="A0A4S2G315"/>
<accession>A0A4S2G315</accession>
<sequence length="392" mass="44355">MHPNLIEYLRYNLTDHLASMHYHDSALLGGSFGEIMAMFMLNRQLALPQDEVERYLDKTIEGLPFNKQFPTYCNGLAGMGIGLMLLNDYDLIDLDDTSLESFDSYLSMWIETFMTDGNYDLLHGATGIAMYFVKRSSTAPETSSNALTRYLSALDRDLVRENNKPDGCTWCKMKHDFSAEERNISMSHGLAGIVNVLAQIYATGLLSDDNNKKTKGIIESLIATILKQRIDFAKYRSSFPSYYKSTEAASRFSRLAWCYGDIGILASLSMVADLLSDNALASRIEPMVMGETSRRKFEHTYIRDACICHGASGIYAYFSHASEQYPDNVAIRDASSYWENYILCIPREYLCYDPIAKEYNKQYSILSGYAGIALALIDDKTVINKLLLYEKM</sequence>
<dbReference type="PRINTS" id="PR01955">
    <property type="entry name" value="LANCFRANKIA"/>
</dbReference>
<dbReference type="GO" id="GO:0031179">
    <property type="term" value="P:peptide modification"/>
    <property type="evidence" value="ECO:0007669"/>
    <property type="project" value="InterPro"/>
</dbReference>
<reference evidence="2 3" key="1">
    <citation type="submission" date="2019-04" db="EMBL/GenBank/DDBJ databases">
        <title>Microbes associate with the intestines of laboratory mice.</title>
        <authorList>
            <person name="Navarre W."/>
            <person name="Wong E."/>
            <person name="Huang K."/>
            <person name="Tropini C."/>
            <person name="Ng K."/>
            <person name="Yu B."/>
        </authorList>
    </citation>
    <scope>NUCLEOTIDE SEQUENCE [LARGE SCALE GENOMIC DNA]</scope>
    <source>
        <strain evidence="2 3">NM06_A21</strain>
    </source>
</reference>
<evidence type="ECO:0000313" key="3">
    <source>
        <dbReference type="Proteomes" id="UP000306630"/>
    </source>
</evidence>
<comment type="caution">
    <text evidence="2">The sequence shown here is derived from an EMBL/GenBank/DDBJ whole genome shotgun (WGS) entry which is preliminary data.</text>
</comment>
<evidence type="ECO:0000256" key="1">
    <source>
        <dbReference type="PIRSR" id="PIRSR607822-1"/>
    </source>
</evidence>
<dbReference type="Pfam" id="PF05147">
    <property type="entry name" value="LANC_like"/>
    <property type="match status" value="1"/>
</dbReference>
<organism evidence="2 3">
    <name type="scientific">Muribaculum intestinale</name>
    <dbReference type="NCBI Taxonomy" id="1796646"/>
    <lineage>
        <taxon>Bacteria</taxon>
        <taxon>Pseudomonadati</taxon>
        <taxon>Bacteroidota</taxon>
        <taxon>Bacteroidia</taxon>
        <taxon>Bacteroidales</taxon>
        <taxon>Muribaculaceae</taxon>
        <taxon>Muribaculum</taxon>
    </lineage>
</organism>
<dbReference type="SUPFAM" id="SSF158745">
    <property type="entry name" value="LanC-like"/>
    <property type="match status" value="1"/>
</dbReference>
<dbReference type="EMBL" id="SRYD01000005">
    <property type="protein sequence ID" value="TGY76128.1"/>
    <property type="molecule type" value="Genomic_DNA"/>
</dbReference>
<name>A0A4S2G315_9BACT</name>
<dbReference type="Proteomes" id="UP000306630">
    <property type="component" value="Unassembled WGS sequence"/>
</dbReference>
<gene>
    <name evidence="2" type="ORF">E5333_02030</name>
</gene>
<dbReference type="PRINTS" id="PR01950">
    <property type="entry name" value="LANCSUPER"/>
</dbReference>
<dbReference type="Gene3D" id="1.50.10.20">
    <property type="match status" value="1"/>
</dbReference>
<dbReference type="SMART" id="SM01260">
    <property type="entry name" value="LANC_like"/>
    <property type="match status" value="1"/>
</dbReference>
<evidence type="ECO:0000313" key="2">
    <source>
        <dbReference type="EMBL" id="TGY76128.1"/>
    </source>
</evidence>
<dbReference type="InterPro" id="IPR007822">
    <property type="entry name" value="LANC-like"/>
</dbReference>
<feature type="binding site" evidence="1">
    <location>
        <position position="309"/>
    </location>
    <ligand>
        <name>Zn(2+)</name>
        <dbReference type="ChEBI" id="CHEBI:29105"/>
    </ligand>
</feature>
<feature type="binding site" evidence="1">
    <location>
        <position position="308"/>
    </location>
    <ligand>
        <name>Zn(2+)</name>
        <dbReference type="ChEBI" id="CHEBI:29105"/>
    </ligand>
</feature>
<evidence type="ECO:0008006" key="4">
    <source>
        <dbReference type="Google" id="ProtNLM"/>
    </source>
</evidence>
<keyword evidence="1" id="KW-0862">Zinc</keyword>
<dbReference type="GO" id="GO:0046872">
    <property type="term" value="F:metal ion binding"/>
    <property type="evidence" value="ECO:0007669"/>
    <property type="project" value="UniProtKB-KW"/>
</dbReference>
<keyword evidence="1" id="KW-0479">Metal-binding</keyword>